<evidence type="ECO:0000256" key="1">
    <source>
        <dbReference type="SAM" id="MobiDB-lite"/>
    </source>
</evidence>
<organism evidence="2 3">
    <name type="scientific">Escherichia phage Halfdan</name>
    <dbReference type="NCBI Taxonomy" id="2234092"/>
    <lineage>
        <taxon>Viruses</taxon>
        <taxon>Duplodnaviria</taxon>
        <taxon>Heunggongvirae</taxon>
        <taxon>Uroviricota</taxon>
        <taxon>Caudoviricetes</taxon>
        <taxon>Halfdanvirus</taxon>
        <taxon>Halfdanvirus halfdan</taxon>
    </lineage>
</organism>
<dbReference type="KEGG" id="vg:79513855"/>
<dbReference type="Proteomes" id="UP000252726">
    <property type="component" value="Segment"/>
</dbReference>
<evidence type="ECO:0000313" key="2">
    <source>
        <dbReference type="EMBL" id="AXC34263.1"/>
    </source>
</evidence>
<dbReference type="InterPro" id="IPR056919">
    <property type="entry name" value="Phage_TAC_18"/>
</dbReference>
<accession>A0A2Z5H473</accession>
<evidence type="ECO:0008006" key="4">
    <source>
        <dbReference type="Google" id="ProtNLM"/>
    </source>
</evidence>
<proteinExistence type="predicted"/>
<reference evidence="3" key="1">
    <citation type="submission" date="2018-05" db="EMBL/GenBank/DDBJ databases">
        <title>Exploring Bacteriophages for Innovative Applications.</title>
        <authorList>
            <person name="Olsen N.S."/>
            <person name="Kot W."/>
            <person name="Hansen L.H."/>
        </authorList>
    </citation>
    <scope>NUCLEOTIDE SEQUENCE [LARGE SCALE GENOMIC DNA]</scope>
</reference>
<feature type="region of interest" description="Disordered" evidence="1">
    <location>
        <begin position="95"/>
        <end position="117"/>
    </location>
</feature>
<evidence type="ECO:0000313" key="3">
    <source>
        <dbReference type="Proteomes" id="UP000252726"/>
    </source>
</evidence>
<dbReference type="Pfam" id="PF23812">
    <property type="entry name" value="Phage_TAC_18"/>
    <property type="match status" value="1"/>
</dbReference>
<dbReference type="EMBL" id="MH362766">
    <property type="protein sequence ID" value="AXC34263.1"/>
    <property type="molecule type" value="Genomic_DNA"/>
</dbReference>
<sequence length="117" mass="13533">MYLLELGPHEKTIAQQAFRSGEPMPDRIANAPELELGLQLYLQAFFDLDSERSHSLGLTPISWSSIIGYARAFEFDEEQTESLLFHIRRMDTEHLKRLESKQPKQSKQPVKVPKHGR</sequence>
<dbReference type="RefSeq" id="YP_010731734.1">
    <property type="nucleotide sequence ID" value="NC_072811.1"/>
</dbReference>
<name>A0A2Z5H473_9CAUD</name>
<dbReference type="GeneID" id="79513855"/>
<keyword evidence="3" id="KW-1185">Reference proteome</keyword>
<protein>
    <recommendedName>
        <fullName evidence="4">Tail chaperonin</fullName>
    </recommendedName>
</protein>